<evidence type="ECO:0000313" key="3">
    <source>
        <dbReference type="Proteomes" id="UP000565441"/>
    </source>
</evidence>
<gene>
    <name evidence="2" type="ORF">D9615_003863</name>
</gene>
<evidence type="ECO:0000256" key="1">
    <source>
        <dbReference type="SAM" id="MobiDB-lite"/>
    </source>
</evidence>
<feature type="region of interest" description="Disordered" evidence="1">
    <location>
        <begin position="86"/>
        <end position="131"/>
    </location>
</feature>
<dbReference type="Pfam" id="PF13455">
    <property type="entry name" value="MUG113"/>
    <property type="match status" value="1"/>
</dbReference>
<feature type="compositionally biased region" description="Pro residues" evidence="1">
    <location>
        <begin position="118"/>
        <end position="128"/>
    </location>
</feature>
<dbReference type="Proteomes" id="UP000565441">
    <property type="component" value="Unassembled WGS sequence"/>
</dbReference>
<dbReference type="OrthoDB" id="2417614at2759"/>
<name>A0A8H5HD74_9AGAR</name>
<evidence type="ECO:0008006" key="4">
    <source>
        <dbReference type="Google" id="ProtNLM"/>
    </source>
</evidence>
<keyword evidence="3" id="KW-1185">Reference proteome</keyword>
<feature type="region of interest" description="Disordered" evidence="1">
    <location>
        <begin position="1"/>
        <end position="51"/>
    </location>
</feature>
<feature type="compositionally biased region" description="Low complexity" evidence="1">
    <location>
        <begin position="190"/>
        <end position="208"/>
    </location>
</feature>
<organism evidence="2 3">
    <name type="scientific">Tricholomella constricta</name>
    <dbReference type="NCBI Taxonomy" id="117010"/>
    <lineage>
        <taxon>Eukaryota</taxon>
        <taxon>Fungi</taxon>
        <taxon>Dikarya</taxon>
        <taxon>Basidiomycota</taxon>
        <taxon>Agaricomycotina</taxon>
        <taxon>Agaricomycetes</taxon>
        <taxon>Agaricomycetidae</taxon>
        <taxon>Agaricales</taxon>
        <taxon>Tricholomatineae</taxon>
        <taxon>Lyophyllaceae</taxon>
        <taxon>Tricholomella</taxon>
    </lineage>
</organism>
<dbReference type="AlphaFoldDB" id="A0A8H5HD74"/>
<feature type="compositionally biased region" description="Basic residues" evidence="1">
    <location>
        <begin position="1"/>
        <end position="13"/>
    </location>
</feature>
<comment type="caution">
    <text evidence="2">The sequence shown here is derived from an EMBL/GenBank/DDBJ whole genome shotgun (WGS) entry which is preliminary data.</text>
</comment>
<dbReference type="PANTHER" id="PTHR28094">
    <property type="entry name" value="MEIOTICALLY UP-REGULATED GENE 113 PROTEIN"/>
    <property type="match status" value="1"/>
</dbReference>
<proteinExistence type="predicted"/>
<accession>A0A8H5HD74</accession>
<evidence type="ECO:0000313" key="2">
    <source>
        <dbReference type="EMBL" id="KAF5381094.1"/>
    </source>
</evidence>
<reference evidence="2 3" key="1">
    <citation type="journal article" date="2020" name="ISME J.">
        <title>Uncovering the hidden diversity of litter-decomposition mechanisms in mushroom-forming fungi.</title>
        <authorList>
            <person name="Floudas D."/>
            <person name="Bentzer J."/>
            <person name="Ahren D."/>
            <person name="Johansson T."/>
            <person name="Persson P."/>
            <person name="Tunlid A."/>
        </authorList>
    </citation>
    <scope>NUCLEOTIDE SEQUENCE [LARGE SCALE GENOMIC DNA]</scope>
    <source>
        <strain evidence="2 3">CBS 661.87</strain>
    </source>
</reference>
<feature type="region of interest" description="Disordered" evidence="1">
    <location>
        <begin position="167"/>
        <end position="236"/>
    </location>
</feature>
<sequence length="473" mass="51892">MSSTKGKAKRFIHKLLDSLDNSNEQPESPPKPPSKPAEGNTSSVADFHSSDPELVHSFDALALSSNHRYPSNPNFVGGFHPGYKFTNQSYLSSTPSPLPSASPQKPDLTGSQLTSNIPPRPPAMPVPNPTTQSLTMQMALGFRPEGQPFSSPHPHSPFVLSATPHVSAATTLSSSGEPHRPTPNKPKRISSSSAPTSPSDRLSLSSRRQCSGVTKAGKRCSRQVKSSPAFLQAAKDADDEDSPIEVFCFQHTKELLGPSGYYARKDGKWVKFEDWIPPYLQLDTQVALRIEMEKARSQSDVPGYIYTFEIRDPDATDTIKLKVGRAVNLVKRIDQWGKQCGSKEQVLRGWYPGTVEPEDNSGASSLMKGRVKAGGKGAWCHRMERLIHLELADLAATSVYLDPAWPKTETQASSSLTTSSSNTLNSEPCGDCGSLHKEIFEFKKLKGRYKGKEWESVVQPVIQRWATFVELCV</sequence>
<feature type="compositionally biased region" description="Low complexity" evidence="1">
    <location>
        <begin position="89"/>
        <end position="103"/>
    </location>
</feature>
<dbReference type="EMBL" id="JAACJP010000012">
    <property type="protein sequence ID" value="KAF5381094.1"/>
    <property type="molecule type" value="Genomic_DNA"/>
</dbReference>
<dbReference type="PANTHER" id="PTHR28094:SF1">
    <property type="entry name" value="MEIOTICALLY UP-REGULATED GENE 113 PROTEIN"/>
    <property type="match status" value="1"/>
</dbReference>
<dbReference type="InterPro" id="IPR053006">
    <property type="entry name" value="Meiosis_regulatory"/>
</dbReference>
<protein>
    <recommendedName>
        <fullName evidence="4">DUF1766-domain-containing protein</fullName>
    </recommendedName>
</protein>